<dbReference type="EMBL" id="CP053661">
    <property type="protein sequence ID" value="QKD81530.1"/>
    <property type="molecule type" value="Genomic_DNA"/>
</dbReference>
<dbReference type="NCBIfam" id="TIGR03609">
    <property type="entry name" value="S_layer_CsaB"/>
    <property type="match status" value="1"/>
</dbReference>
<feature type="domain" description="Polysaccharide pyruvyl transferase" evidence="1">
    <location>
        <begin position="13"/>
        <end position="281"/>
    </location>
</feature>
<protein>
    <submittedName>
        <fullName evidence="2">Polysaccharide pyruvyl transferase CsaB</fullName>
    </submittedName>
</protein>
<dbReference type="PANTHER" id="PTHR36836">
    <property type="entry name" value="COLANIC ACID BIOSYNTHESIS PROTEIN WCAK"/>
    <property type="match status" value="1"/>
</dbReference>
<evidence type="ECO:0000259" key="1">
    <source>
        <dbReference type="Pfam" id="PF04230"/>
    </source>
</evidence>
<reference evidence="2 3" key="1">
    <citation type="submission" date="2020-05" db="EMBL/GenBank/DDBJ databases">
        <title>Complete genome sequence of of a novel Thermoleptolyngbya strain isolated from hot springs of Ganzi, Sichuan China.</title>
        <authorList>
            <person name="Tang J."/>
            <person name="Daroch M."/>
            <person name="Li L."/>
            <person name="Waleron K."/>
            <person name="Waleron M."/>
            <person name="Waleron M."/>
        </authorList>
    </citation>
    <scope>NUCLEOTIDE SEQUENCE [LARGE SCALE GENOMIC DNA]</scope>
    <source>
        <strain evidence="2 3">PKUAC-SCTA183</strain>
    </source>
</reference>
<dbReference type="InterPro" id="IPR019896">
    <property type="entry name" value="Polysacch_pyruvyl_Trfase_CsaB"/>
</dbReference>
<keyword evidence="2" id="KW-0808">Transferase</keyword>
<dbReference type="Pfam" id="PF04230">
    <property type="entry name" value="PS_pyruv_trans"/>
    <property type="match status" value="1"/>
</dbReference>
<sequence length="344" mass="37144">MRAVLCGYYGKGNGGDEALLAALLQMLPPQVTPLVLSGNPAETATRFGVEVCDRMNAAQVLQALRRSDAFIWGGGSLMQDATSAVNPWYYGGLMLTAQRMGLKTIAWAQGVGPLHRAASRWLARQAFVGCQGVSVRDRPSAELLTAWGVPVTLAPDPVWALQGRPVPGLWDLPAPRVAVALRPHAALTEARLHTLGRALAMFQQATQTHVLLVPFQPVQDGAIAQTLHSHLPDHSTVLTLTDPLQLAGLFQGVELAIAMRLHGLIMAAAHQCRCFAISYDPKVSRLMDEYQLPGWELDHLPDDATAISRTWIDLYANGDGLSTDQLAAIGDRAAIHRDLLAQLL</sequence>
<dbReference type="KEGG" id="theu:HPC62_04425"/>
<name>A0A6M8BAT6_9CYAN</name>
<accession>A0A6M8BAT6</accession>
<organism evidence="2 3">
    <name type="scientific">Thermoleptolyngbya sichuanensis A183</name>
    <dbReference type="NCBI Taxonomy" id="2737172"/>
    <lineage>
        <taxon>Bacteria</taxon>
        <taxon>Bacillati</taxon>
        <taxon>Cyanobacteriota</taxon>
        <taxon>Cyanophyceae</taxon>
        <taxon>Oculatellales</taxon>
        <taxon>Oculatellaceae</taxon>
        <taxon>Thermoleptolyngbya</taxon>
        <taxon>Thermoleptolyngbya sichuanensis</taxon>
    </lineage>
</organism>
<dbReference type="AlphaFoldDB" id="A0A6M8BAT6"/>
<dbReference type="PANTHER" id="PTHR36836:SF1">
    <property type="entry name" value="COLANIC ACID BIOSYNTHESIS PROTEIN WCAK"/>
    <property type="match status" value="1"/>
</dbReference>
<dbReference type="Proteomes" id="UP000505210">
    <property type="component" value="Chromosome"/>
</dbReference>
<dbReference type="GO" id="GO:0016740">
    <property type="term" value="F:transferase activity"/>
    <property type="evidence" value="ECO:0007669"/>
    <property type="project" value="UniProtKB-KW"/>
</dbReference>
<dbReference type="RefSeq" id="WP_172353926.1">
    <property type="nucleotide sequence ID" value="NZ_CP053661.1"/>
</dbReference>
<keyword evidence="3" id="KW-1185">Reference proteome</keyword>
<gene>
    <name evidence="2" type="primary">csaB</name>
    <name evidence="2" type="ORF">HPC62_04425</name>
</gene>
<evidence type="ECO:0000313" key="2">
    <source>
        <dbReference type="EMBL" id="QKD81530.1"/>
    </source>
</evidence>
<proteinExistence type="predicted"/>
<dbReference type="InterPro" id="IPR007345">
    <property type="entry name" value="Polysacch_pyruvyl_Trfase"/>
</dbReference>
<evidence type="ECO:0000313" key="3">
    <source>
        <dbReference type="Proteomes" id="UP000505210"/>
    </source>
</evidence>